<proteinExistence type="predicted"/>
<dbReference type="InterPro" id="IPR051916">
    <property type="entry name" value="GPI-anchor_lipid_remodeler"/>
</dbReference>
<dbReference type="AlphaFoldDB" id="A0AAU9J3Y6"/>
<dbReference type="Gene3D" id="3.60.10.10">
    <property type="entry name" value="Endonuclease/exonuclease/phosphatase"/>
    <property type="match status" value="1"/>
</dbReference>
<dbReference type="Pfam" id="PF03372">
    <property type="entry name" value="Exo_endo_phos"/>
    <property type="match status" value="1"/>
</dbReference>
<dbReference type="GO" id="GO:0006506">
    <property type="term" value="P:GPI anchor biosynthetic process"/>
    <property type="evidence" value="ECO:0007669"/>
    <property type="project" value="TreeGrafter"/>
</dbReference>
<reference evidence="2" key="1">
    <citation type="submission" date="2021-09" db="EMBL/GenBank/DDBJ databases">
        <authorList>
            <consortium name="AG Swart"/>
            <person name="Singh M."/>
            <person name="Singh A."/>
            <person name="Seah K."/>
            <person name="Emmerich C."/>
        </authorList>
    </citation>
    <scope>NUCLEOTIDE SEQUENCE</scope>
    <source>
        <strain evidence="2">ATCC30299</strain>
    </source>
</reference>
<dbReference type="PANTHER" id="PTHR14859:SF1">
    <property type="entry name" value="PGAP2-INTERACTING PROTEIN"/>
    <property type="match status" value="1"/>
</dbReference>
<protein>
    <recommendedName>
        <fullName evidence="1">Endonuclease/exonuclease/phosphatase domain-containing protein</fullName>
    </recommendedName>
</protein>
<dbReference type="InterPro" id="IPR005135">
    <property type="entry name" value="Endo/exonuclease/phosphatase"/>
</dbReference>
<dbReference type="InterPro" id="IPR036691">
    <property type="entry name" value="Endo/exonu/phosph_ase_sf"/>
</dbReference>
<dbReference type="PANTHER" id="PTHR14859">
    <property type="entry name" value="CALCOFLUOR WHITE HYPERSENSITIVE PROTEIN PRECURSOR"/>
    <property type="match status" value="1"/>
</dbReference>
<evidence type="ECO:0000313" key="3">
    <source>
        <dbReference type="Proteomes" id="UP001162131"/>
    </source>
</evidence>
<sequence length="244" mass="27976">MEIKVGSFNILNTSCRYHERKHLVSRAIGDMNCDFLGLQEINFQGNRDILALPHYTLKLSQLPSPMTKAEPEFRIDGNATLIKSQFPILDEAVFTYNSRLRVAQRFKCSLGSQDIWFINTHLDHLSDETRLAQVQELIEWINPILFSNIILVGDFNFIPNSEPYKLMTKYFKSAFKQCNGEEPVLTFPTGLYGPWADIDRYGAFDYVFIRGNLECIKADVVTNIGRGSLFPSDHFPISTVIRIK</sequence>
<evidence type="ECO:0000259" key="1">
    <source>
        <dbReference type="Pfam" id="PF03372"/>
    </source>
</evidence>
<dbReference type="GO" id="GO:0016020">
    <property type="term" value="C:membrane"/>
    <property type="evidence" value="ECO:0007669"/>
    <property type="project" value="GOC"/>
</dbReference>
<dbReference type="EMBL" id="CAJZBQ010000020">
    <property type="protein sequence ID" value="CAG9318257.1"/>
    <property type="molecule type" value="Genomic_DNA"/>
</dbReference>
<dbReference type="GO" id="GO:0003824">
    <property type="term" value="F:catalytic activity"/>
    <property type="evidence" value="ECO:0007669"/>
    <property type="project" value="InterPro"/>
</dbReference>
<organism evidence="2 3">
    <name type="scientific">Blepharisma stoltei</name>
    <dbReference type="NCBI Taxonomy" id="1481888"/>
    <lineage>
        <taxon>Eukaryota</taxon>
        <taxon>Sar</taxon>
        <taxon>Alveolata</taxon>
        <taxon>Ciliophora</taxon>
        <taxon>Postciliodesmatophora</taxon>
        <taxon>Heterotrichea</taxon>
        <taxon>Heterotrichida</taxon>
        <taxon>Blepharismidae</taxon>
        <taxon>Blepharisma</taxon>
    </lineage>
</organism>
<feature type="domain" description="Endonuclease/exonuclease/phosphatase" evidence="1">
    <location>
        <begin position="7"/>
        <end position="234"/>
    </location>
</feature>
<dbReference type="SUPFAM" id="SSF56219">
    <property type="entry name" value="DNase I-like"/>
    <property type="match status" value="1"/>
</dbReference>
<gene>
    <name evidence="2" type="ORF">BSTOLATCC_MIC20735</name>
</gene>
<name>A0AAU9J3Y6_9CILI</name>
<dbReference type="Proteomes" id="UP001162131">
    <property type="component" value="Unassembled WGS sequence"/>
</dbReference>
<accession>A0AAU9J3Y6</accession>
<comment type="caution">
    <text evidence="2">The sequence shown here is derived from an EMBL/GenBank/DDBJ whole genome shotgun (WGS) entry which is preliminary data.</text>
</comment>
<evidence type="ECO:0000313" key="2">
    <source>
        <dbReference type="EMBL" id="CAG9318257.1"/>
    </source>
</evidence>
<keyword evidence="3" id="KW-1185">Reference proteome</keyword>